<evidence type="ECO:0000256" key="5">
    <source>
        <dbReference type="ARBA" id="ARBA00008391"/>
    </source>
</evidence>
<comment type="function">
    <text evidence="2 12">Catalyzes a salvage reaction resulting in the formation of AMP, that is energically less costly than de novo synthesis.</text>
</comment>
<evidence type="ECO:0000256" key="12">
    <source>
        <dbReference type="HAMAP-Rule" id="MF_00004"/>
    </source>
</evidence>
<dbReference type="Gene3D" id="3.40.50.2020">
    <property type="match status" value="1"/>
</dbReference>
<keyword evidence="10 12" id="KW-0808">Transferase</keyword>
<keyword evidence="15" id="KW-1185">Reference proteome</keyword>
<gene>
    <name evidence="12" type="primary">apt</name>
    <name evidence="14" type="ORF">HF295_01400</name>
</gene>
<evidence type="ECO:0000313" key="14">
    <source>
        <dbReference type="EMBL" id="QLY39586.1"/>
    </source>
</evidence>
<dbReference type="InterPro" id="IPR029057">
    <property type="entry name" value="PRTase-like"/>
</dbReference>
<comment type="catalytic activity">
    <reaction evidence="1 12">
        <text>AMP + diphosphate = 5-phospho-alpha-D-ribose 1-diphosphate + adenine</text>
        <dbReference type="Rhea" id="RHEA:16609"/>
        <dbReference type="ChEBI" id="CHEBI:16708"/>
        <dbReference type="ChEBI" id="CHEBI:33019"/>
        <dbReference type="ChEBI" id="CHEBI:58017"/>
        <dbReference type="ChEBI" id="CHEBI:456215"/>
        <dbReference type="EC" id="2.4.2.7"/>
    </reaction>
</comment>
<dbReference type="GO" id="GO:0002055">
    <property type="term" value="F:adenine binding"/>
    <property type="evidence" value="ECO:0007669"/>
    <property type="project" value="TreeGrafter"/>
</dbReference>
<feature type="domain" description="Phosphoribosyltransferase" evidence="13">
    <location>
        <begin position="48"/>
        <end position="167"/>
    </location>
</feature>
<keyword evidence="11 12" id="KW-0660">Purine salvage</keyword>
<dbReference type="GO" id="GO:0016208">
    <property type="term" value="F:AMP binding"/>
    <property type="evidence" value="ECO:0007669"/>
    <property type="project" value="TreeGrafter"/>
</dbReference>
<evidence type="ECO:0000256" key="7">
    <source>
        <dbReference type="ARBA" id="ARBA00011893"/>
    </source>
</evidence>
<dbReference type="FunFam" id="3.40.50.2020:FF:000004">
    <property type="entry name" value="Adenine phosphoribosyltransferase"/>
    <property type="match status" value="1"/>
</dbReference>
<reference evidence="14 15" key="1">
    <citation type="submission" date="2020-04" db="EMBL/GenBank/DDBJ databases">
        <authorList>
            <person name="Zheng R.K."/>
            <person name="Sun C.M."/>
        </authorList>
    </citation>
    <scope>NUCLEOTIDE SEQUENCE [LARGE SCALE GENOMIC DNA]</scope>
    <source>
        <strain evidence="15">zrk29</strain>
    </source>
</reference>
<dbReference type="UniPathway" id="UPA00588">
    <property type="reaction ID" value="UER00646"/>
</dbReference>
<dbReference type="GO" id="GO:0003999">
    <property type="term" value="F:adenine phosphoribosyltransferase activity"/>
    <property type="evidence" value="ECO:0007669"/>
    <property type="project" value="UniProtKB-UniRule"/>
</dbReference>
<comment type="subcellular location">
    <subcellularLocation>
        <location evidence="3 12">Cytoplasm</location>
    </subcellularLocation>
</comment>
<dbReference type="SUPFAM" id="SSF53271">
    <property type="entry name" value="PRTase-like"/>
    <property type="match status" value="1"/>
</dbReference>
<evidence type="ECO:0000256" key="6">
    <source>
        <dbReference type="ARBA" id="ARBA00011738"/>
    </source>
</evidence>
<dbReference type="PANTHER" id="PTHR32315">
    <property type="entry name" value="ADENINE PHOSPHORIBOSYLTRANSFERASE"/>
    <property type="match status" value="1"/>
</dbReference>
<dbReference type="NCBIfam" id="NF002634">
    <property type="entry name" value="PRK02304.1-3"/>
    <property type="match status" value="1"/>
</dbReference>
<dbReference type="InterPro" id="IPR050054">
    <property type="entry name" value="UPRTase/APRTase"/>
</dbReference>
<evidence type="ECO:0000256" key="2">
    <source>
        <dbReference type="ARBA" id="ARBA00003968"/>
    </source>
</evidence>
<evidence type="ECO:0000313" key="15">
    <source>
        <dbReference type="Proteomes" id="UP000512167"/>
    </source>
</evidence>
<dbReference type="CDD" id="cd06223">
    <property type="entry name" value="PRTases_typeI"/>
    <property type="match status" value="1"/>
</dbReference>
<evidence type="ECO:0000256" key="8">
    <source>
        <dbReference type="ARBA" id="ARBA00022490"/>
    </source>
</evidence>
<name>A0A7L6N009_9MOLU</name>
<sequence>MDYSKYIKNVPNFPVEGIQFKDITPLIGDGQAFKACIDEFVDFAKEKQANKIVGPDARGFIVGAPVAYAMAIPFVPIRKPGKLPRETYSYDYDLEYGSNSLSMHKDAIVKGDKVVIMDDLLATGGTLEATIKLVEEAGGQVVGLGFIIELVDLNARNKLDKYPIKVLLKY</sequence>
<proteinExistence type="inferred from homology"/>
<evidence type="ECO:0000256" key="9">
    <source>
        <dbReference type="ARBA" id="ARBA00022676"/>
    </source>
</evidence>
<evidence type="ECO:0000256" key="3">
    <source>
        <dbReference type="ARBA" id="ARBA00004496"/>
    </source>
</evidence>
<comment type="subunit">
    <text evidence="6 12">Homodimer.</text>
</comment>
<evidence type="ECO:0000256" key="4">
    <source>
        <dbReference type="ARBA" id="ARBA00004659"/>
    </source>
</evidence>
<comment type="pathway">
    <text evidence="4 12">Purine metabolism; AMP biosynthesis via salvage pathway; AMP from adenine: step 1/1.</text>
</comment>
<accession>A0A7L6N009</accession>
<evidence type="ECO:0000256" key="1">
    <source>
        <dbReference type="ARBA" id="ARBA00000868"/>
    </source>
</evidence>
<comment type="similarity">
    <text evidence="5 12">Belongs to the purine/pyrimidine phosphoribosyltransferase family.</text>
</comment>
<dbReference type="GO" id="GO:0006166">
    <property type="term" value="P:purine ribonucleoside salvage"/>
    <property type="evidence" value="ECO:0007669"/>
    <property type="project" value="UniProtKB-UniRule"/>
</dbReference>
<evidence type="ECO:0000256" key="10">
    <source>
        <dbReference type="ARBA" id="ARBA00022679"/>
    </source>
</evidence>
<dbReference type="InterPro" id="IPR000836">
    <property type="entry name" value="PRTase_dom"/>
</dbReference>
<keyword evidence="9 12" id="KW-0328">Glycosyltransferase</keyword>
<dbReference type="EC" id="2.4.2.7" evidence="7 12"/>
<dbReference type="EMBL" id="CP051151">
    <property type="protein sequence ID" value="QLY39586.1"/>
    <property type="molecule type" value="Genomic_DNA"/>
</dbReference>
<evidence type="ECO:0000259" key="13">
    <source>
        <dbReference type="Pfam" id="PF00156"/>
    </source>
</evidence>
<dbReference type="Proteomes" id="UP000512167">
    <property type="component" value="Chromosome"/>
</dbReference>
<dbReference type="RefSeq" id="WP_312032062.1">
    <property type="nucleotide sequence ID" value="NZ_CP051151.1"/>
</dbReference>
<organism evidence="14 15">
    <name type="scientific">Hujiaoplasma nucleasis</name>
    <dbReference type="NCBI Taxonomy" id="2725268"/>
    <lineage>
        <taxon>Bacteria</taxon>
        <taxon>Bacillati</taxon>
        <taxon>Mycoplasmatota</taxon>
        <taxon>Mollicutes</taxon>
        <taxon>Candidatus Izemoplasmatales</taxon>
        <taxon>Hujiaoplasmataceae</taxon>
        <taxon>Hujiaoplasma</taxon>
    </lineage>
</organism>
<dbReference type="NCBIfam" id="NF002633">
    <property type="entry name" value="PRK02304.1-2"/>
    <property type="match status" value="1"/>
</dbReference>
<dbReference type="HAMAP" id="MF_00004">
    <property type="entry name" value="Aden_phosphoribosyltr"/>
    <property type="match status" value="1"/>
</dbReference>
<evidence type="ECO:0000256" key="11">
    <source>
        <dbReference type="ARBA" id="ARBA00022726"/>
    </source>
</evidence>
<dbReference type="NCBIfam" id="TIGR01090">
    <property type="entry name" value="apt"/>
    <property type="match status" value="1"/>
</dbReference>
<dbReference type="InterPro" id="IPR005764">
    <property type="entry name" value="Ade_phspho_trans"/>
</dbReference>
<dbReference type="AlphaFoldDB" id="A0A7L6N009"/>
<dbReference type="GO" id="GO:0005737">
    <property type="term" value="C:cytoplasm"/>
    <property type="evidence" value="ECO:0007669"/>
    <property type="project" value="UniProtKB-SubCell"/>
</dbReference>
<dbReference type="GO" id="GO:0006168">
    <property type="term" value="P:adenine salvage"/>
    <property type="evidence" value="ECO:0007669"/>
    <property type="project" value="InterPro"/>
</dbReference>
<dbReference type="Pfam" id="PF00156">
    <property type="entry name" value="Pribosyltran"/>
    <property type="match status" value="1"/>
</dbReference>
<dbReference type="GO" id="GO:0044209">
    <property type="term" value="P:AMP salvage"/>
    <property type="evidence" value="ECO:0007669"/>
    <property type="project" value="UniProtKB-UniRule"/>
</dbReference>
<dbReference type="PANTHER" id="PTHR32315:SF3">
    <property type="entry name" value="ADENINE PHOSPHORIBOSYLTRANSFERASE"/>
    <property type="match status" value="1"/>
</dbReference>
<keyword evidence="8 12" id="KW-0963">Cytoplasm</keyword>
<protein>
    <recommendedName>
        <fullName evidence="7 12">Adenine phosphoribosyltransferase</fullName>
        <shortName evidence="12">APRT</shortName>
        <ecNumber evidence="7 12">2.4.2.7</ecNumber>
    </recommendedName>
</protein>
<dbReference type="NCBIfam" id="NF002636">
    <property type="entry name" value="PRK02304.1-5"/>
    <property type="match status" value="1"/>
</dbReference>
<dbReference type="KEGG" id="tbk:HF295_01400"/>